<evidence type="ECO:0000313" key="1">
    <source>
        <dbReference type="EMBL" id="SMF93870.1"/>
    </source>
</evidence>
<organism evidence="1 2">
    <name type="scientific">Methylomagnum ishizawai</name>
    <dbReference type="NCBI Taxonomy" id="1760988"/>
    <lineage>
        <taxon>Bacteria</taxon>
        <taxon>Pseudomonadati</taxon>
        <taxon>Pseudomonadota</taxon>
        <taxon>Gammaproteobacteria</taxon>
        <taxon>Methylococcales</taxon>
        <taxon>Methylococcaceae</taxon>
        <taxon>Methylomagnum</taxon>
    </lineage>
</organism>
<reference evidence="1 2" key="1">
    <citation type="submission" date="2016-12" db="EMBL/GenBank/DDBJ databases">
        <authorList>
            <person name="Song W.-J."/>
            <person name="Kurnit D.M."/>
        </authorList>
    </citation>
    <scope>NUCLEOTIDE SEQUENCE [LARGE SCALE GENOMIC DNA]</scope>
    <source>
        <strain evidence="1 2">175</strain>
    </source>
</reference>
<name>A0A1Y6CUJ6_9GAMM</name>
<keyword evidence="2" id="KW-1185">Reference proteome</keyword>
<sequence>MRRAVSADELLWQDWGDDYIVYQASSGETHVFNQTTALILERLKQGPASLEQVLVWIVHLLGIEPQELALDHLRIAAKRLDELGLIEWVEPAPAPP</sequence>
<accession>A0A1Y6CUJ6</accession>
<gene>
    <name evidence="1" type="ORF">SAMN02949497_1164</name>
</gene>
<dbReference type="EMBL" id="FXAM01000001">
    <property type="protein sequence ID" value="SMF93870.1"/>
    <property type="molecule type" value="Genomic_DNA"/>
</dbReference>
<dbReference type="InterPro" id="IPR027599">
    <property type="entry name" value="PqqD-rel_X"/>
</dbReference>
<dbReference type="STRING" id="1760988.SAMN02949497_1164"/>
<dbReference type="NCBIfam" id="TIGR04353">
    <property type="entry name" value="PqqD_rel_X"/>
    <property type="match status" value="1"/>
</dbReference>
<proteinExistence type="predicted"/>
<protein>
    <submittedName>
        <fullName evidence="1">PqqD family protein, HPr-rel-A system</fullName>
    </submittedName>
</protein>
<dbReference type="RefSeq" id="WP_125468806.1">
    <property type="nucleotide sequence ID" value="NZ_FXAM01000001.1"/>
</dbReference>
<dbReference type="Proteomes" id="UP000192923">
    <property type="component" value="Unassembled WGS sequence"/>
</dbReference>
<evidence type="ECO:0000313" key="2">
    <source>
        <dbReference type="Proteomes" id="UP000192923"/>
    </source>
</evidence>
<dbReference type="AlphaFoldDB" id="A0A1Y6CUJ6"/>